<accession>A0A0R0LXN2</accession>
<dbReference type="VEuPathDB" id="MicrosporidiaDB:M153_405000891"/>
<dbReference type="EMBL" id="LGUB01000146">
    <property type="protein sequence ID" value="KRH94051.1"/>
    <property type="molecule type" value="Genomic_DNA"/>
</dbReference>
<gene>
    <name evidence="1" type="ORF">M153_405000891</name>
</gene>
<comment type="caution">
    <text evidence="1">The sequence shown here is derived from an EMBL/GenBank/DDBJ whole genome shotgun (WGS) entry which is preliminary data.</text>
</comment>
<dbReference type="AlphaFoldDB" id="A0A0R0LXN2"/>
<sequence length="305" mass="36042">MLGTLFYLPWIILLTKNTPFLKIFSKKIKNNPPVSDSNKQVSVNLSISDPKNQYVSNSIIQRNIPLFKTTDDDDFGVVSILNVLFRLDNSFIEFIKTLRKNNDEISKILYDLYNKMKTSEKYPVLIDDEKNYLISNLEDKYPNDYTGDSLFYFLEAFISYMVDFDIDKERTYFAIQLLTEKVPSLKSYIKHKPLNMLFFKELTLNDKKLLILREEYEQNIFNSPKIIIFLFCIPIVDFDENGYSKFNRSNKNGDVYNLKGVIYRDNGHYCSFYINNEGPGVRESLVFKKDMLLLFLIYELREEKK</sequence>
<name>A0A0R0LXN2_9MICR</name>
<proteinExistence type="predicted"/>
<reference evidence="1 2" key="1">
    <citation type="submission" date="2015-07" db="EMBL/GenBank/DDBJ databases">
        <title>The genome of Pseudoloma neurophilia, a relevant intracellular parasite of the zebrafish.</title>
        <authorList>
            <person name="Ndikumana S."/>
            <person name="Pelin A."/>
            <person name="Sanders J."/>
            <person name="Corradi N."/>
        </authorList>
    </citation>
    <scope>NUCLEOTIDE SEQUENCE [LARGE SCALE GENOMIC DNA]</scope>
    <source>
        <strain evidence="1 2">MK1</strain>
    </source>
</reference>
<keyword evidence="2" id="KW-1185">Reference proteome</keyword>
<evidence type="ECO:0000313" key="2">
    <source>
        <dbReference type="Proteomes" id="UP000051530"/>
    </source>
</evidence>
<protein>
    <submittedName>
        <fullName evidence="1">Uncharacterized protein</fullName>
    </submittedName>
</protein>
<evidence type="ECO:0000313" key="1">
    <source>
        <dbReference type="EMBL" id="KRH94051.1"/>
    </source>
</evidence>
<dbReference type="Proteomes" id="UP000051530">
    <property type="component" value="Unassembled WGS sequence"/>
</dbReference>
<organism evidence="1 2">
    <name type="scientific">Pseudoloma neurophilia</name>
    <dbReference type="NCBI Taxonomy" id="146866"/>
    <lineage>
        <taxon>Eukaryota</taxon>
        <taxon>Fungi</taxon>
        <taxon>Fungi incertae sedis</taxon>
        <taxon>Microsporidia</taxon>
        <taxon>Pseudoloma</taxon>
    </lineage>
</organism>